<feature type="domain" description="SH2" evidence="4">
    <location>
        <begin position="617"/>
        <end position="708"/>
    </location>
</feature>
<proteinExistence type="predicted"/>
<evidence type="ECO:0000256" key="1">
    <source>
        <dbReference type="ARBA" id="ARBA00022999"/>
    </source>
</evidence>
<evidence type="ECO:0000313" key="6">
    <source>
        <dbReference type="Proteomes" id="UP001418222"/>
    </source>
</evidence>
<dbReference type="AlphaFoldDB" id="A0AAP0FYM6"/>
<dbReference type="SUPFAM" id="SSF55550">
    <property type="entry name" value="SH2 domain"/>
    <property type="match status" value="1"/>
</dbReference>
<dbReference type="InterPro" id="IPR013320">
    <property type="entry name" value="ConA-like_dom_sf"/>
</dbReference>
<protein>
    <recommendedName>
        <fullName evidence="4">SH2 domain-containing protein</fullName>
    </recommendedName>
</protein>
<evidence type="ECO:0000313" key="5">
    <source>
        <dbReference type="EMBL" id="KAK8925832.1"/>
    </source>
</evidence>
<feature type="region of interest" description="Disordered" evidence="3">
    <location>
        <begin position="388"/>
        <end position="413"/>
    </location>
</feature>
<dbReference type="PROSITE" id="PS50001">
    <property type="entry name" value="SH2"/>
    <property type="match status" value="1"/>
</dbReference>
<dbReference type="InterPro" id="IPR000980">
    <property type="entry name" value="SH2"/>
</dbReference>
<dbReference type="InterPro" id="IPR001217">
    <property type="entry name" value="STAT"/>
</dbReference>
<keyword evidence="6" id="KW-1185">Reference proteome</keyword>
<name>A0AAP0FYM6_9ASPA</name>
<organism evidence="5 6">
    <name type="scientific">Platanthera zijinensis</name>
    <dbReference type="NCBI Taxonomy" id="2320716"/>
    <lineage>
        <taxon>Eukaryota</taxon>
        <taxon>Viridiplantae</taxon>
        <taxon>Streptophyta</taxon>
        <taxon>Embryophyta</taxon>
        <taxon>Tracheophyta</taxon>
        <taxon>Spermatophyta</taxon>
        <taxon>Magnoliopsida</taxon>
        <taxon>Liliopsida</taxon>
        <taxon>Asparagales</taxon>
        <taxon>Orchidaceae</taxon>
        <taxon>Orchidoideae</taxon>
        <taxon>Orchideae</taxon>
        <taxon>Orchidinae</taxon>
        <taxon>Platanthera</taxon>
    </lineage>
</organism>
<dbReference type="Gene3D" id="3.30.505.10">
    <property type="entry name" value="SH2 domain"/>
    <property type="match status" value="1"/>
</dbReference>
<dbReference type="InterPro" id="IPR036860">
    <property type="entry name" value="SH2_dom_sf"/>
</dbReference>
<reference evidence="5 6" key="1">
    <citation type="journal article" date="2022" name="Nat. Plants">
        <title>Genomes of leafy and leafless Platanthera orchids illuminate the evolution of mycoheterotrophy.</title>
        <authorList>
            <person name="Li M.H."/>
            <person name="Liu K.W."/>
            <person name="Li Z."/>
            <person name="Lu H.C."/>
            <person name="Ye Q.L."/>
            <person name="Zhang D."/>
            <person name="Wang J.Y."/>
            <person name="Li Y.F."/>
            <person name="Zhong Z.M."/>
            <person name="Liu X."/>
            <person name="Yu X."/>
            <person name="Liu D.K."/>
            <person name="Tu X.D."/>
            <person name="Liu B."/>
            <person name="Hao Y."/>
            <person name="Liao X.Y."/>
            <person name="Jiang Y.T."/>
            <person name="Sun W.H."/>
            <person name="Chen J."/>
            <person name="Chen Y.Q."/>
            <person name="Ai Y."/>
            <person name="Zhai J.W."/>
            <person name="Wu S.S."/>
            <person name="Zhou Z."/>
            <person name="Hsiao Y.Y."/>
            <person name="Wu W.L."/>
            <person name="Chen Y.Y."/>
            <person name="Lin Y.F."/>
            <person name="Hsu J.L."/>
            <person name="Li C.Y."/>
            <person name="Wang Z.W."/>
            <person name="Zhao X."/>
            <person name="Zhong W.Y."/>
            <person name="Ma X.K."/>
            <person name="Ma L."/>
            <person name="Huang J."/>
            <person name="Chen G.Z."/>
            <person name="Huang M.Z."/>
            <person name="Huang L."/>
            <person name="Peng D.H."/>
            <person name="Luo Y.B."/>
            <person name="Zou S.Q."/>
            <person name="Chen S.P."/>
            <person name="Lan S."/>
            <person name="Tsai W.C."/>
            <person name="Van de Peer Y."/>
            <person name="Liu Z.J."/>
        </authorList>
    </citation>
    <scope>NUCLEOTIDE SEQUENCE [LARGE SCALE GENOMIC DNA]</scope>
    <source>
        <strain evidence="5">Lor287</strain>
    </source>
</reference>
<dbReference type="Proteomes" id="UP001418222">
    <property type="component" value="Unassembled WGS sequence"/>
</dbReference>
<sequence>MDAGKCGEEEYSMLNDVRISLDWDRDVGEDEGSAGFSLCLWIYLLKSARPSVILRQIVEESEAEVPFLVISEGNKLTLFPLMFLLNEASLLFSSYSWSDIRRITSESEFPLERWVHVGCKVTTDYICLYLNGELADNMPLSSSSDDHNCDKLKKVFLAGSRNDGKLLGFVYNACVLPLVASIKDDFAKNPPVKLSLNDSCASDALEVDSDGILNVVGGKASCRRNFSLDIILLDAAGRTVPKDMEIIASLVYADNGAPVERTCDNPEAPLLMGCEGLEYPSTERPVTLFLGRASFKLKISQLSSKSDNRLFSVCFRASRSKCYPFFEVYSPPIRCISRNRCVRPVVIGKRQTLATSICDRAPSPRINDRFQERQESFGNGHAEIVSHKKHANGLSSKRSKVGSDNSWRQVQQNGNLEQDRKAFRMSIEAKSNNLDGTDSCPSDSESIDARNSEVKWIRKSIDATSDLVIFKYCLEGTYERSLLLKEIITSSSNEDLVNFAEQVCLYSGCLHHRYPILISKQLVHEGNDTWNSICQNGSCSLWTTAAFEINKRFMSISRSTTRGLSEKDLEVLRGIAGCGEELGVENFNRMWQWLYPVAIALSEVQLIGMWECTLPKWIEGFITVEEAEASLKGPRGIQKPGTFVIRFPTSRSWPHPDAGSLVVTYISTDFSIHHKLLSIDHSNESGSELIQNLLLKEPELSQLGRVVR</sequence>
<dbReference type="PANTHER" id="PTHR11801">
    <property type="entry name" value="SIGNAL TRANSDUCER AND ACTIVATOR OF TRANSCRIPTION"/>
    <property type="match status" value="1"/>
</dbReference>
<dbReference type="GO" id="GO:0003700">
    <property type="term" value="F:DNA-binding transcription factor activity"/>
    <property type="evidence" value="ECO:0007669"/>
    <property type="project" value="InterPro"/>
</dbReference>
<keyword evidence="1 2" id="KW-0727">SH2 domain</keyword>
<dbReference type="SUPFAM" id="SSF49899">
    <property type="entry name" value="Concanavalin A-like lectins/glucanases"/>
    <property type="match status" value="1"/>
</dbReference>
<evidence type="ECO:0000259" key="4">
    <source>
        <dbReference type="PROSITE" id="PS50001"/>
    </source>
</evidence>
<accession>A0AAP0FYM6</accession>
<comment type="caution">
    <text evidence="5">The sequence shown here is derived from an EMBL/GenBank/DDBJ whole genome shotgun (WGS) entry which is preliminary data.</text>
</comment>
<dbReference type="EMBL" id="JBBWWQ010000016">
    <property type="protein sequence ID" value="KAK8925832.1"/>
    <property type="molecule type" value="Genomic_DNA"/>
</dbReference>
<dbReference type="GO" id="GO:0007165">
    <property type="term" value="P:signal transduction"/>
    <property type="evidence" value="ECO:0007669"/>
    <property type="project" value="InterPro"/>
</dbReference>
<evidence type="ECO:0000256" key="3">
    <source>
        <dbReference type="SAM" id="MobiDB-lite"/>
    </source>
</evidence>
<gene>
    <name evidence="5" type="ORF">KSP39_PZI019022</name>
</gene>
<feature type="compositionally biased region" description="Polar residues" evidence="3">
    <location>
        <begin position="402"/>
        <end position="413"/>
    </location>
</feature>
<evidence type="ECO:0000256" key="2">
    <source>
        <dbReference type="PROSITE-ProRule" id="PRU00191"/>
    </source>
</evidence>